<dbReference type="Proteomes" id="UP000553632">
    <property type="component" value="Unassembled WGS sequence"/>
</dbReference>
<keyword evidence="2" id="KW-0812">Transmembrane</keyword>
<evidence type="ECO:0000256" key="2">
    <source>
        <dbReference type="SAM" id="Phobius"/>
    </source>
</evidence>
<proteinExistence type="predicted"/>
<feature type="non-terminal residue" evidence="3">
    <location>
        <position position="411"/>
    </location>
</feature>
<reference evidence="3 4" key="1">
    <citation type="submission" date="2020-04" db="EMBL/GenBank/DDBJ databases">
        <title>Perkinsus olseni comparative genomics.</title>
        <authorList>
            <person name="Bogema D.R."/>
        </authorList>
    </citation>
    <scope>NUCLEOTIDE SEQUENCE [LARGE SCALE GENOMIC DNA]</scope>
    <source>
        <strain evidence="3 4">ATCC PRA-207</strain>
    </source>
</reference>
<name>A0A7J6QVG5_PEROL</name>
<gene>
    <name evidence="3" type="ORF">FOZ63_032080</name>
</gene>
<dbReference type="PANTHER" id="PTHR13715:SF99">
    <property type="entry name" value="INOSITOL 1,4,5-TRISPHOSPHATE RECEPTOR-LIKE PROTEIN A"/>
    <property type="match status" value="1"/>
</dbReference>
<accession>A0A7J6QVG5</accession>
<organism evidence="3 4">
    <name type="scientific">Perkinsus olseni</name>
    <name type="common">Perkinsus atlanticus</name>
    <dbReference type="NCBI Taxonomy" id="32597"/>
    <lineage>
        <taxon>Eukaryota</taxon>
        <taxon>Sar</taxon>
        <taxon>Alveolata</taxon>
        <taxon>Perkinsozoa</taxon>
        <taxon>Perkinsea</taxon>
        <taxon>Perkinsida</taxon>
        <taxon>Perkinsidae</taxon>
        <taxon>Perkinsus</taxon>
    </lineage>
</organism>
<keyword evidence="2" id="KW-0472">Membrane</keyword>
<feature type="region of interest" description="Disordered" evidence="1">
    <location>
        <begin position="159"/>
        <end position="194"/>
    </location>
</feature>
<keyword evidence="4" id="KW-1185">Reference proteome</keyword>
<dbReference type="AlphaFoldDB" id="A0A7J6QVG5"/>
<evidence type="ECO:0000256" key="1">
    <source>
        <dbReference type="SAM" id="MobiDB-lite"/>
    </source>
</evidence>
<protein>
    <submittedName>
        <fullName evidence="3">Uncharacterized protein</fullName>
    </submittedName>
</protein>
<dbReference type="EMBL" id="JABANO010030313">
    <property type="protein sequence ID" value="KAF4712092.1"/>
    <property type="molecule type" value="Genomic_DNA"/>
</dbReference>
<evidence type="ECO:0000313" key="3">
    <source>
        <dbReference type="EMBL" id="KAF4712092.1"/>
    </source>
</evidence>
<evidence type="ECO:0000313" key="4">
    <source>
        <dbReference type="Proteomes" id="UP000553632"/>
    </source>
</evidence>
<feature type="non-terminal residue" evidence="3">
    <location>
        <position position="1"/>
    </location>
</feature>
<keyword evidence="2" id="KW-1133">Transmembrane helix</keyword>
<dbReference type="GO" id="GO:0006816">
    <property type="term" value="P:calcium ion transport"/>
    <property type="evidence" value="ECO:0007669"/>
    <property type="project" value="InterPro"/>
</dbReference>
<comment type="caution">
    <text evidence="3">The sequence shown here is derived from an EMBL/GenBank/DDBJ whole genome shotgun (WGS) entry which is preliminary data.</text>
</comment>
<feature type="transmembrane region" description="Helical" evidence="2">
    <location>
        <begin position="388"/>
        <end position="406"/>
    </location>
</feature>
<dbReference type="PANTHER" id="PTHR13715">
    <property type="entry name" value="RYANODINE RECEPTOR AND IP3 RECEPTOR"/>
    <property type="match status" value="1"/>
</dbReference>
<dbReference type="InterPro" id="IPR015925">
    <property type="entry name" value="Ryanodine_IP3_receptor"/>
</dbReference>
<sequence>VMGRAWDKGHTAVLDAVLRMSKSIVQRGRARFPGFINAWPVVGTRPDDDAVSHFEFHNDNCDPEPECRCMYHEFTNGDFELLAKMLSVTISMFCTITELCQGPCEGNQAAAARKTKLLACVNYIWLAINKSAEKEVTPVPSVNRWLLKRTATRLETVPEHGPTVPLLHGVGPEAPPGHSETTDAEGPTLADGTPVRDKSAVMIRLQMVILDTLSALLEGGHGSDTVRLNADTMALSLDTNMLTKLLERATHKGQESLAARYMILLDSITRRVTMKSSAAAKWAMYNDTTPMLKTVREKLQDRIGSVEIVNCRDELEHIYFIVPESVLRRAQSDEFEALKERVMHDVPRDNPVQKCQSFLDMITDSLVWELTACDFMKKRRIVLLQPQLLDATFLLAIVLNVLTIIVNTTCR</sequence>